<protein>
    <submittedName>
        <fullName evidence="1">Uncharacterized protein</fullName>
    </submittedName>
</protein>
<dbReference type="EMBL" id="LCBN01000022">
    <property type="protein sequence ID" value="KKS13536.1"/>
    <property type="molecule type" value="Genomic_DNA"/>
</dbReference>
<sequence>MNAQDLTLNIAVNLNRLSKFALEKRQKRVNQFLEDTDYYVNQLENAPKSDRFNPTFQAFRNKFYQLKKDVILDEYWAEDMLTWANILTHRAKLA</sequence>
<comment type="caution">
    <text evidence="1">The sequence shown here is derived from an EMBL/GenBank/DDBJ whole genome shotgun (WGS) entry which is preliminary data.</text>
</comment>
<dbReference type="AlphaFoldDB" id="A0A0G0YV37"/>
<dbReference type="Proteomes" id="UP000034753">
    <property type="component" value="Unassembled WGS sequence"/>
</dbReference>
<gene>
    <name evidence="1" type="ORF">UU67_C0022G0002</name>
</gene>
<evidence type="ECO:0000313" key="1">
    <source>
        <dbReference type="EMBL" id="KKS13536.1"/>
    </source>
</evidence>
<organism evidence="1 2">
    <name type="scientific">Candidatus Daviesbacteria bacterium GW2011_GWB1_41_5</name>
    <dbReference type="NCBI Taxonomy" id="1618429"/>
    <lineage>
        <taxon>Bacteria</taxon>
        <taxon>Candidatus Daviesiibacteriota</taxon>
    </lineage>
</organism>
<accession>A0A0G0YV37</accession>
<reference evidence="1 2" key="1">
    <citation type="journal article" date="2015" name="Nature">
        <title>rRNA introns, odd ribosomes, and small enigmatic genomes across a large radiation of phyla.</title>
        <authorList>
            <person name="Brown C.T."/>
            <person name="Hug L.A."/>
            <person name="Thomas B.C."/>
            <person name="Sharon I."/>
            <person name="Castelle C.J."/>
            <person name="Singh A."/>
            <person name="Wilkins M.J."/>
            <person name="Williams K.H."/>
            <person name="Banfield J.F."/>
        </authorList>
    </citation>
    <scope>NUCLEOTIDE SEQUENCE [LARGE SCALE GENOMIC DNA]</scope>
</reference>
<evidence type="ECO:0000313" key="2">
    <source>
        <dbReference type="Proteomes" id="UP000034753"/>
    </source>
</evidence>
<proteinExistence type="predicted"/>
<name>A0A0G0YV37_9BACT</name>